<dbReference type="InterPro" id="IPR007379">
    <property type="entry name" value="Tim44-like_dom"/>
</dbReference>
<dbReference type="InterPro" id="IPR032710">
    <property type="entry name" value="NTF2-like_dom_sf"/>
</dbReference>
<proteinExistence type="predicted"/>
<name>A0A2S8FQW2_9BACT</name>
<dbReference type="CDD" id="cd07177">
    <property type="entry name" value="terB_like"/>
    <property type="match status" value="1"/>
</dbReference>
<dbReference type="Gene3D" id="3.10.450.240">
    <property type="match status" value="1"/>
</dbReference>
<dbReference type="InterPro" id="IPR007791">
    <property type="entry name" value="DjlA_N"/>
</dbReference>
<dbReference type="Gene3D" id="1.10.3680.10">
    <property type="entry name" value="TerB-like"/>
    <property type="match status" value="1"/>
</dbReference>
<dbReference type="Pfam" id="PF05099">
    <property type="entry name" value="TerB"/>
    <property type="match status" value="1"/>
</dbReference>
<dbReference type="AlphaFoldDB" id="A0A2S8FQW2"/>
<gene>
    <name evidence="2" type="ORF">C5Y83_13725</name>
</gene>
<reference evidence="2 3" key="1">
    <citation type="submission" date="2018-02" db="EMBL/GenBank/DDBJ databases">
        <title>Comparative genomes isolates from brazilian mangrove.</title>
        <authorList>
            <person name="Araujo J.E."/>
            <person name="Taketani R.G."/>
            <person name="Silva M.C.P."/>
            <person name="Loureco M.V."/>
            <person name="Andreote F.D."/>
        </authorList>
    </citation>
    <scope>NUCLEOTIDE SEQUENCE [LARGE SCALE GENOMIC DNA]</scope>
    <source>
        <strain evidence="2 3">Hex-1 MGV</strain>
    </source>
</reference>
<dbReference type="SUPFAM" id="SSF54427">
    <property type="entry name" value="NTF2-like"/>
    <property type="match status" value="1"/>
</dbReference>
<dbReference type="SUPFAM" id="SSF158682">
    <property type="entry name" value="TerB-like"/>
    <property type="match status" value="1"/>
</dbReference>
<feature type="domain" description="Tim44-like" evidence="1">
    <location>
        <begin position="64"/>
        <end position="251"/>
    </location>
</feature>
<organism evidence="2 3">
    <name type="scientific">Blastopirellula marina</name>
    <dbReference type="NCBI Taxonomy" id="124"/>
    <lineage>
        <taxon>Bacteria</taxon>
        <taxon>Pseudomonadati</taxon>
        <taxon>Planctomycetota</taxon>
        <taxon>Planctomycetia</taxon>
        <taxon>Pirellulales</taxon>
        <taxon>Pirellulaceae</taxon>
        <taxon>Blastopirellula</taxon>
    </lineage>
</organism>
<dbReference type="Pfam" id="PF04280">
    <property type="entry name" value="Tim44"/>
    <property type="match status" value="1"/>
</dbReference>
<sequence>MIDVMPWFVAENTILTAASGLEGLGFVILTGIFLAGLASEHLQGGLRSLTTIKLGSIKSRISQMEKALEAIEEADPDFDLEDFCAAAASAFITVEKAIDEGELDQIRAFVSDGIYQRFAFRLDEEASLGRSRKTEKLTLTKIAPVEITSAKNTHNAFEVISVRITGHAMREYRMTEGTAQITVEEPEEIGEVWTFLRRRGAKTKSKDFGSVNGQCPNCGTDISVNQWEKCPACDSTVRSGEHGWVLSEISDLSSWKVTKPFKMSSATRYWIKQDQGFSSHYLEDRASVIFFRKFLADRLGVIDAIGKVATDRFCEAYEKKLEPDRFGNRTIYLEPRILAADVSGVISEEPYDKALMHIRWTARRGIDRSGQIVLEKEPVQTSTMMVLVRKHGTKTRIERTITSSHCPKCGAPESNNASHACEFCQTVLNDGALEWTMADMLPFTSTEALALRKKAYEGIETKVAVVQTYDAEDVPLKRVVAMEQTMPEFTKSEIEGVQIDGHAPNVMIREDDVTLCRLLIEVARQIQIPKANSNEFIRQVAKALKVPNAALLAAAKDRKPLNRAPLRKLNSQVLNFWLKTLVNVALIDAQIEAWQKVIVFATAKELGLSRYDVDAAIRARMLELEEWSEGMRSVDMFTWVVVMAAADGRFDPKEVELLKQMAEHYGISRPQLKDMCQAALNKQLDVQMPSDPDIGQLWLVKMIDMAFADGTVCRAEQKVLSKMADRIGFTPYDLKQLMRRRRAVLYKQARDALRGNPIAEEDELVLKADWKD</sequence>
<dbReference type="EMBL" id="PUHY01000010">
    <property type="protein sequence ID" value="PQO34568.1"/>
    <property type="molecule type" value="Genomic_DNA"/>
</dbReference>
<accession>A0A2S8FQW2</accession>
<dbReference type="Proteomes" id="UP000238322">
    <property type="component" value="Unassembled WGS sequence"/>
</dbReference>
<comment type="caution">
    <text evidence="2">The sequence shown here is derived from an EMBL/GenBank/DDBJ whole genome shotgun (WGS) entry which is preliminary data.</text>
</comment>
<evidence type="ECO:0000313" key="2">
    <source>
        <dbReference type="EMBL" id="PQO34568.1"/>
    </source>
</evidence>
<dbReference type="SMART" id="SM00978">
    <property type="entry name" value="Tim44"/>
    <property type="match status" value="1"/>
</dbReference>
<protein>
    <recommendedName>
        <fullName evidence="1">Tim44-like domain-containing protein</fullName>
    </recommendedName>
</protein>
<evidence type="ECO:0000313" key="3">
    <source>
        <dbReference type="Proteomes" id="UP000238322"/>
    </source>
</evidence>
<dbReference type="InterPro" id="IPR029024">
    <property type="entry name" value="TerB-like"/>
</dbReference>
<evidence type="ECO:0000259" key="1">
    <source>
        <dbReference type="SMART" id="SM00978"/>
    </source>
</evidence>